<dbReference type="Proteomes" id="UP000515703">
    <property type="component" value="Chromosome"/>
</dbReference>
<sequence length="69" mass="7923">MDAYELRKKRDLAPYNDSMQGACTIYDYLNYTMDVDLCPKESHKLISGNVIKSFRCITLESTIVPTNNN</sequence>
<dbReference type="KEGG" id="acht:bsdcttw_34510"/>
<proteinExistence type="predicted"/>
<organism evidence="1 2">
    <name type="scientific">Anaerocolumna chitinilytica</name>
    <dbReference type="NCBI Taxonomy" id="1727145"/>
    <lineage>
        <taxon>Bacteria</taxon>
        <taxon>Bacillati</taxon>
        <taxon>Bacillota</taxon>
        <taxon>Clostridia</taxon>
        <taxon>Lachnospirales</taxon>
        <taxon>Lachnospiraceae</taxon>
        <taxon>Anaerocolumna</taxon>
    </lineage>
</organism>
<dbReference type="RefSeq" id="WP_185256085.1">
    <property type="nucleotide sequence ID" value="NZ_AP023368.1"/>
</dbReference>
<keyword evidence="2" id="KW-1185">Reference proteome</keyword>
<reference evidence="1 2" key="1">
    <citation type="submission" date="2020-08" db="EMBL/GenBank/DDBJ databases">
        <title>Draft genome sequencing of an Anaerocolumna strain isolated from anoxic soil subjected to BSD treatment.</title>
        <authorList>
            <person name="Uek A."/>
            <person name="Tonouchi A."/>
        </authorList>
    </citation>
    <scope>NUCLEOTIDE SEQUENCE [LARGE SCALE GENOMIC DNA]</scope>
    <source>
        <strain evidence="1 2">CTTW</strain>
    </source>
</reference>
<dbReference type="EMBL" id="AP023368">
    <property type="protein sequence ID" value="BCK00411.1"/>
    <property type="molecule type" value="Genomic_DNA"/>
</dbReference>
<protein>
    <submittedName>
        <fullName evidence="1">Uncharacterized protein</fullName>
    </submittedName>
</protein>
<accession>A0A7I8DPQ6</accession>
<dbReference type="AlphaFoldDB" id="A0A7I8DPQ6"/>
<reference evidence="1 2" key="2">
    <citation type="submission" date="2020-08" db="EMBL/GenBank/DDBJ databases">
        <authorList>
            <person name="Ueki A."/>
            <person name="Tonouchi A."/>
        </authorList>
    </citation>
    <scope>NUCLEOTIDE SEQUENCE [LARGE SCALE GENOMIC DNA]</scope>
    <source>
        <strain evidence="1 2">CTTW</strain>
    </source>
</reference>
<evidence type="ECO:0000313" key="2">
    <source>
        <dbReference type="Proteomes" id="UP000515703"/>
    </source>
</evidence>
<evidence type="ECO:0000313" key="1">
    <source>
        <dbReference type="EMBL" id="BCK00411.1"/>
    </source>
</evidence>
<gene>
    <name evidence="1" type="ORF">bsdcttw_34510</name>
</gene>
<name>A0A7I8DPQ6_9FIRM</name>